<accession>A0A9W6FKN4</accession>
<evidence type="ECO:0000313" key="1">
    <source>
        <dbReference type="EMBL" id="GLI23490.1"/>
    </source>
</evidence>
<sequence length="128" mass="13391">MDILAIQPNTITVEITHPKTGAPIGLSVECVSLESDAVKAVERQIKNAALKSGRNAMTAEKMEKNTVALLAASIVGWSWAEGLTLGSLSAPPLTSENKAKLLSVPWVAKQIDTALGDEAAFFGTSESA</sequence>
<keyword evidence="4" id="KW-1185">Reference proteome</keyword>
<dbReference type="AlphaFoldDB" id="A0A9W6FKN4"/>
<evidence type="ECO:0000313" key="2">
    <source>
        <dbReference type="EMBL" id="MDR6334490.1"/>
    </source>
</evidence>
<dbReference type="Proteomes" id="UP001144397">
    <property type="component" value="Unassembled WGS sequence"/>
</dbReference>
<proteinExistence type="predicted"/>
<dbReference type="Proteomes" id="UP001245370">
    <property type="component" value="Unassembled WGS sequence"/>
</dbReference>
<protein>
    <submittedName>
        <fullName evidence="1">Uncharacterized protein</fullName>
    </submittedName>
</protein>
<comment type="caution">
    <text evidence="1">The sequence shown here is derived from an EMBL/GenBank/DDBJ whole genome shotgun (WGS) entry which is preliminary data.</text>
</comment>
<dbReference type="EMBL" id="JAVDPY010000005">
    <property type="protein sequence ID" value="MDR6334490.1"/>
    <property type="molecule type" value="Genomic_DNA"/>
</dbReference>
<dbReference type="EMBL" id="BSDO01000004">
    <property type="protein sequence ID" value="GLI23490.1"/>
    <property type="molecule type" value="Genomic_DNA"/>
</dbReference>
<reference evidence="1" key="1">
    <citation type="submission" date="2022-12" db="EMBL/GenBank/DDBJ databases">
        <title>Reference genome sequencing for broad-spectrum identification of bacterial and archaeal isolates by mass spectrometry.</title>
        <authorList>
            <person name="Sekiguchi Y."/>
            <person name="Tourlousse D.M."/>
        </authorList>
    </citation>
    <scope>NUCLEOTIDE SEQUENCE</scope>
    <source>
        <strain evidence="1">301</strain>
    </source>
</reference>
<evidence type="ECO:0000313" key="3">
    <source>
        <dbReference type="Proteomes" id="UP001144397"/>
    </source>
</evidence>
<evidence type="ECO:0000313" key="4">
    <source>
        <dbReference type="Proteomes" id="UP001245370"/>
    </source>
</evidence>
<name>A0A9W6FKN4_XANFL</name>
<reference evidence="2 4" key="2">
    <citation type="submission" date="2023-07" db="EMBL/GenBank/DDBJ databases">
        <title>Genomic Encyclopedia of Type Strains, Phase IV (KMG-IV): sequencing the most valuable type-strain genomes for metagenomic binning, comparative biology and taxonomic classification.</title>
        <authorList>
            <person name="Goeker M."/>
        </authorList>
    </citation>
    <scope>NUCLEOTIDE SEQUENCE [LARGE SCALE GENOMIC DNA]</scope>
    <source>
        <strain evidence="2 4">DSM 338</strain>
    </source>
</reference>
<dbReference type="GeneID" id="95763947"/>
<dbReference type="RefSeq" id="WP_281808338.1">
    <property type="nucleotide sequence ID" value="NZ_BSDO01000004.1"/>
</dbReference>
<organism evidence="1 3">
    <name type="scientific">Xanthobacter flavus</name>
    <dbReference type="NCBI Taxonomy" id="281"/>
    <lineage>
        <taxon>Bacteria</taxon>
        <taxon>Pseudomonadati</taxon>
        <taxon>Pseudomonadota</taxon>
        <taxon>Alphaproteobacteria</taxon>
        <taxon>Hyphomicrobiales</taxon>
        <taxon>Xanthobacteraceae</taxon>
        <taxon>Xanthobacter</taxon>
    </lineage>
</organism>
<gene>
    <name evidence="2" type="ORF">GGQ86_002972</name>
    <name evidence="1" type="ORF">XFLAVUS301_31640</name>
</gene>